<accession>A0ACA9KLV7</accession>
<reference evidence="1" key="1">
    <citation type="submission" date="2021-06" db="EMBL/GenBank/DDBJ databases">
        <authorList>
            <person name="Kallberg Y."/>
            <person name="Tangrot J."/>
            <person name="Rosling A."/>
        </authorList>
    </citation>
    <scope>NUCLEOTIDE SEQUENCE</scope>
    <source>
        <strain evidence="1">MA461A</strain>
    </source>
</reference>
<organism evidence="1 2">
    <name type="scientific">Racocetra persica</name>
    <dbReference type="NCBI Taxonomy" id="160502"/>
    <lineage>
        <taxon>Eukaryota</taxon>
        <taxon>Fungi</taxon>
        <taxon>Fungi incertae sedis</taxon>
        <taxon>Mucoromycota</taxon>
        <taxon>Glomeromycotina</taxon>
        <taxon>Glomeromycetes</taxon>
        <taxon>Diversisporales</taxon>
        <taxon>Gigasporaceae</taxon>
        <taxon>Racocetra</taxon>
    </lineage>
</organism>
<protein>
    <submittedName>
        <fullName evidence="1">13547_t:CDS:1</fullName>
    </submittedName>
</protein>
<keyword evidence="2" id="KW-1185">Reference proteome</keyword>
<comment type="caution">
    <text evidence="1">The sequence shown here is derived from an EMBL/GenBank/DDBJ whole genome shotgun (WGS) entry which is preliminary data.</text>
</comment>
<name>A0ACA9KLV7_9GLOM</name>
<dbReference type="EMBL" id="CAJVQC010000748">
    <property type="protein sequence ID" value="CAG8479548.1"/>
    <property type="molecule type" value="Genomic_DNA"/>
</dbReference>
<evidence type="ECO:0000313" key="2">
    <source>
        <dbReference type="Proteomes" id="UP000789920"/>
    </source>
</evidence>
<sequence length="155" mass="18129">MLRITAVILLDTEEIVTDIENITDTIYKAIVNVDDIDENLESVRFYFKIKVNLDTLINEIPLEIEQDQREHYIANKISKLVEQGDGYDYVYHTKTDNCTIIKLSHKQLHQQPKFTGVTEQVKQYIREHLILKASEIHRGIISKRLEGFENLTVDQ</sequence>
<gene>
    <name evidence="1" type="ORF">RPERSI_LOCUS922</name>
</gene>
<proteinExistence type="predicted"/>
<evidence type="ECO:0000313" key="1">
    <source>
        <dbReference type="EMBL" id="CAG8479548.1"/>
    </source>
</evidence>
<dbReference type="Proteomes" id="UP000789920">
    <property type="component" value="Unassembled WGS sequence"/>
</dbReference>
<feature type="non-terminal residue" evidence="1">
    <location>
        <position position="155"/>
    </location>
</feature>